<comment type="caution">
    <text evidence="1">The sequence shown here is derived from an EMBL/GenBank/DDBJ whole genome shotgun (WGS) entry which is preliminary data.</text>
</comment>
<evidence type="ECO:0000313" key="1">
    <source>
        <dbReference type="EMBL" id="MDQ2309091.1"/>
    </source>
</evidence>
<reference evidence="1" key="1">
    <citation type="submission" date="2023-08" db="EMBL/GenBank/DDBJ databases">
        <title>WGS of pathogenic bacterial species, Los Angeles County Public Health Laboratories.</title>
        <authorList>
            <person name="Garrigues J.M."/>
            <person name="Green N.M."/>
        </authorList>
    </citation>
    <scope>NUCLEOTIDE SEQUENCE</scope>
    <source>
        <strain evidence="1">LACPHL-BACT-2023-00068</strain>
    </source>
</reference>
<dbReference type="Proteomes" id="UP001236270">
    <property type="component" value="Unassembled WGS sequence"/>
</dbReference>
<sequence>MSKVVILLPKADSVCGIYDYATNIYNEIRKEAADVSSMAVDDSAKSWWHCFTSLKNCNVVMQYPALAYRSSILPILYALVAKLRGIKLTSVVHENSEVSSRRRMLNRAITLLSHRIIVTNRVEYEYFPQRIQRKTAIIPIGANTPGEAPEVDKKQLNNKVVFFGLIRKDKGIEDFIELVDADQASVFHYVFVAGTTNVDKEYTDRILSQLKTRNVEIHLNKELMEVHDILCSCTYAFLTYPDGASERRGSLLAALKAGCVIFSNDGRQTPVSIQKVINSPNYKALSEMHDSSDENKRDFIAQSINLSHGYSWNKIASEIMKVATSENITIR</sequence>
<organism evidence="1 2">
    <name type="scientific">Pluralibacter gergoviae</name>
    <name type="common">Enterobacter gergoviae</name>
    <dbReference type="NCBI Taxonomy" id="61647"/>
    <lineage>
        <taxon>Bacteria</taxon>
        <taxon>Pseudomonadati</taxon>
        <taxon>Pseudomonadota</taxon>
        <taxon>Gammaproteobacteria</taxon>
        <taxon>Enterobacterales</taxon>
        <taxon>Enterobacteriaceae</taxon>
        <taxon>Pluralibacter</taxon>
    </lineage>
</organism>
<dbReference type="GeneID" id="61386730"/>
<protein>
    <recommendedName>
        <fullName evidence="3">Glycosyl transferase family 1 domain-containing protein</fullName>
    </recommendedName>
</protein>
<proteinExistence type="predicted"/>
<name>A0AAW8HKB5_PLUGE</name>
<gene>
    <name evidence="1" type="ORF">RBJ30_08245</name>
</gene>
<dbReference type="RefSeq" id="WP_146144452.1">
    <property type="nucleotide sequence ID" value="NZ_CP020388.1"/>
</dbReference>
<evidence type="ECO:0008006" key="3">
    <source>
        <dbReference type="Google" id="ProtNLM"/>
    </source>
</evidence>
<dbReference type="EMBL" id="JAVDNV010000004">
    <property type="protein sequence ID" value="MDQ2309091.1"/>
    <property type="molecule type" value="Genomic_DNA"/>
</dbReference>
<dbReference type="AlphaFoldDB" id="A0AAW8HKB5"/>
<accession>A0AAW8HKB5</accession>
<dbReference type="SUPFAM" id="SSF53756">
    <property type="entry name" value="UDP-Glycosyltransferase/glycogen phosphorylase"/>
    <property type="match status" value="1"/>
</dbReference>
<evidence type="ECO:0000313" key="2">
    <source>
        <dbReference type="Proteomes" id="UP001236270"/>
    </source>
</evidence>